<sequence length="350" mass="39727">MTTTTATEAVGKAVISIKPTPTWVPLEIKGHIPEPFIISDFNLRVVPLHPTYACELQGVEWDKPVTPELYREIRKLVDKYGVVVCRKTNLSDEAHIRFSRFFGELDDVRPYQKAGRIHRLAYPELFDAGNIDPQTGDVAPLSAAQVIGNKANELFHTDSSFNSRRAGHSLLLAHRIPPAGTGGHTEFADSRTAYDDLSDDRKRQLEGLVAAHSLFHSRKKAVPEYFKDTNPENLPLSRHLLVQKHEWTDRMNLYIASYVHHIEGMSREESTRLIEELLAHVSQPKYRYTAEWIQNGDMIIWDNTAVLHRATGGSYEGRYPRDMRRTTVKDMSSTRFGLNGEGADWRVGLP</sequence>
<proteinExistence type="inferred from homology"/>
<evidence type="ECO:0000256" key="1">
    <source>
        <dbReference type="ARBA" id="ARBA00005896"/>
    </source>
</evidence>
<dbReference type="PANTHER" id="PTHR43779:SF3">
    <property type="entry name" value="(3R)-3-[(CARBOXYMETHYL)AMINO]FATTY ACID OXYGENASE_DECARBOXYLASE"/>
    <property type="match status" value="1"/>
</dbReference>
<dbReference type="SUPFAM" id="SSF51197">
    <property type="entry name" value="Clavaminate synthase-like"/>
    <property type="match status" value="1"/>
</dbReference>
<evidence type="ECO:0000313" key="8">
    <source>
        <dbReference type="Proteomes" id="UP000053328"/>
    </source>
</evidence>
<dbReference type="Gene3D" id="3.60.130.10">
    <property type="entry name" value="Clavaminate synthase-like"/>
    <property type="match status" value="1"/>
</dbReference>
<dbReference type="Proteomes" id="UP000053328">
    <property type="component" value="Unassembled WGS sequence"/>
</dbReference>
<dbReference type="InterPro" id="IPR051178">
    <property type="entry name" value="TfdA_dioxygenase"/>
</dbReference>
<protein>
    <recommendedName>
        <fullName evidence="6">TauD/TfdA-like domain-containing protein</fullName>
    </recommendedName>
</protein>
<keyword evidence="4" id="KW-0560">Oxidoreductase</keyword>
<dbReference type="PANTHER" id="PTHR43779">
    <property type="entry name" value="DIOXYGENASE RV0097-RELATED"/>
    <property type="match status" value="1"/>
</dbReference>
<keyword evidence="5" id="KW-0408">Iron</keyword>
<evidence type="ECO:0000256" key="5">
    <source>
        <dbReference type="ARBA" id="ARBA00023004"/>
    </source>
</evidence>
<dbReference type="RefSeq" id="XP_016232473.1">
    <property type="nucleotide sequence ID" value="XM_016383850.1"/>
</dbReference>
<evidence type="ECO:0000256" key="4">
    <source>
        <dbReference type="ARBA" id="ARBA00023002"/>
    </source>
</evidence>
<dbReference type="HOGENOM" id="CLU_036005_2_0_1"/>
<accession>A0A0D1ZH42</accession>
<dbReference type="EMBL" id="KN847498">
    <property type="protein sequence ID" value="KIW12257.1"/>
    <property type="molecule type" value="Genomic_DNA"/>
</dbReference>
<feature type="domain" description="TauD/TfdA-like" evidence="6">
    <location>
        <begin position="47"/>
        <end position="327"/>
    </location>
</feature>
<keyword evidence="8" id="KW-1185">Reference proteome</keyword>
<evidence type="ECO:0000259" key="6">
    <source>
        <dbReference type="Pfam" id="PF02668"/>
    </source>
</evidence>
<comment type="similarity">
    <text evidence="1">Belongs to the TfdA dioxygenase family.</text>
</comment>
<name>A0A0D1ZH42_9EURO</name>
<dbReference type="Pfam" id="PF02668">
    <property type="entry name" value="TauD"/>
    <property type="match status" value="1"/>
</dbReference>
<dbReference type="AlphaFoldDB" id="A0A0D1ZH42"/>
<organism evidence="7 8">
    <name type="scientific">Exophiala spinifera</name>
    <dbReference type="NCBI Taxonomy" id="91928"/>
    <lineage>
        <taxon>Eukaryota</taxon>
        <taxon>Fungi</taxon>
        <taxon>Dikarya</taxon>
        <taxon>Ascomycota</taxon>
        <taxon>Pezizomycotina</taxon>
        <taxon>Eurotiomycetes</taxon>
        <taxon>Chaetothyriomycetidae</taxon>
        <taxon>Chaetothyriales</taxon>
        <taxon>Herpotrichiellaceae</taxon>
        <taxon>Exophiala</taxon>
    </lineage>
</organism>
<dbReference type="GO" id="GO:0046872">
    <property type="term" value="F:metal ion binding"/>
    <property type="evidence" value="ECO:0007669"/>
    <property type="project" value="UniProtKB-KW"/>
</dbReference>
<dbReference type="InterPro" id="IPR042098">
    <property type="entry name" value="TauD-like_sf"/>
</dbReference>
<dbReference type="STRING" id="91928.A0A0D1ZH42"/>
<keyword evidence="2" id="KW-0479">Metal-binding</keyword>
<reference evidence="7 8" key="1">
    <citation type="submission" date="2015-01" db="EMBL/GenBank/DDBJ databases">
        <title>The Genome Sequence of Exophiala spinifera CBS89968.</title>
        <authorList>
            <consortium name="The Broad Institute Genomics Platform"/>
            <person name="Cuomo C."/>
            <person name="de Hoog S."/>
            <person name="Gorbushina A."/>
            <person name="Stielow B."/>
            <person name="Teixiera M."/>
            <person name="Abouelleil A."/>
            <person name="Chapman S.B."/>
            <person name="Priest M."/>
            <person name="Young S.K."/>
            <person name="Wortman J."/>
            <person name="Nusbaum C."/>
            <person name="Birren B."/>
        </authorList>
    </citation>
    <scope>NUCLEOTIDE SEQUENCE [LARGE SCALE GENOMIC DNA]</scope>
    <source>
        <strain evidence="7 8">CBS 89968</strain>
    </source>
</reference>
<dbReference type="GO" id="GO:0051213">
    <property type="term" value="F:dioxygenase activity"/>
    <property type="evidence" value="ECO:0007669"/>
    <property type="project" value="UniProtKB-KW"/>
</dbReference>
<evidence type="ECO:0000313" key="7">
    <source>
        <dbReference type="EMBL" id="KIW12257.1"/>
    </source>
</evidence>
<dbReference type="OrthoDB" id="5818554at2759"/>
<evidence type="ECO:0000256" key="3">
    <source>
        <dbReference type="ARBA" id="ARBA00022964"/>
    </source>
</evidence>
<gene>
    <name evidence="7" type="ORF">PV08_09533</name>
</gene>
<dbReference type="InterPro" id="IPR003819">
    <property type="entry name" value="TauD/TfdA-like"/>
</dbReference>
<dbReference type="VEuPathDB" id="FungiDB:PV08_09533"/>
<keyword evidence="3" id="KW-0223">Dioxygenase</keyword>
<evidence type="ECO:0000256" key="2">
    <source>
        <dbReference type="ARBA" id="ARBA00022723"/>
    </source>
</evidence>
<dbReference type="GeneID" id="27336616"/>